<accession>A0ACB9SFA1</accession>
<evidence type="ECO:0000313" key="1">
    <source>
        <dbReference type="EMBL" id="KAI4389447.1"/>
    </source>
</evidence>
<proteinExistence type="predicted"/>
<reference evidence="2" key="1">
    <citation type="journal article" date="2023" name="Front. Plant Sci.">
        <title>Chromosomal-level genome assembly of Melastoma candidum provides insights into trichome evolution.</title>
        <authorList>
            <person name="Zhong Y."/>
            <person name="Wu W."/>
            <person name="Sun C."/>
            <person name="Zou P."/>
            <person name="Liu Y."/>
            <person name="Dai S."/>
            <person name="Zhou R."/>
        </authorList>
    </citation>
    <scope>NUCLEOTIDE SEQUENCE [LARGE SCALE GENOMIC DNA]</scope>
</reference>
<name>A0ACB9SFA1_9MYRT</name>
<keyword evidence="2" id="KW-1185">Reference proteome</keyword>
<protein>
    <submittedName>
        <fullName evidence="1">Uncharacterized protein</fullName>
    </submittedName>
</protein>
<gene>
    <name evidence="1" type="ORF">MLD38_001675</name>
</gene>
<sequence>MSPSPSPSPEQQSDDSNNNNYLRKGRFGVGLARERNGSRRELGFLSVSLSVKGSQGVDGCSVGSAEVLSEDWEKETVDAAEEKKEVKKVKGSSGAMNMTKHLWAGAVAAMVSRTCVAPLERLKLEYIEMRMLLISRDFLPVPEQELPLPCYACPWTPYIRTKMVAPGGEALGGVIGTFKHMVQTEGFFSLYKGLVPSLVAMAPSGAVFYGVYDILKSAYLNSPERRKRLEHMKEEGQELNALEQLELGPIRTLLYGAIAGVCSEAATYPFEVVRRQLQM</sequence>
<evidence type="ECO:0000313" key="2">
    <source>
        <dbReference type="Proteomes" id="UP001057402"/>
    </source>
</evidence>
<comment type="caution">
    <text evidence="1">The sequence shown here is derived from an EMBL/GenBank/DDBJ whole genome shotgun (WGS) entry which is preliminary data.</text>
</comment>
<dbReference type="Proteomes" id="UP001057402">
    <property type="component" value="Chromosome 1"/>
</dbReference>
<dbReference type="EMBL" id="CM042880">
    <property type="protein sequence ID" value="KAI4389447.1"/>
    <property type="molecule type" value="Genomic_DNA"/>
</dbReference>
<organism evidence="1 2">
    <name type="scientific">Melastoma candidum</name>
    <dbReference type="NCBI Taxonomy" id="119954"/>
    <lineage>
        <taxon>Eukaryota</taxon>
        <taxon>Viridiplantae</taxon>
        <taxon>Streptophyta</taxon>
        <taxon>Embryophyta</taxon>
        <taxon>Tracheophyta</taxon>
        <taxon>Spermatophyta</taxon>
        <taxon>Magnoliopsida</taxon>
        <taxon>eudicotyledons</taxon>
        <taxon>Gunneridae</taxon>
        <taxon>Pentapetalae</taxon>
        <taxon>rosids</taxon>
        <taxon>malvids</taxon>
        <taxon>Myrtales</taxon>
        <taxon>Melastomataceae</taxon>
        <taxon>Melastomatoideae</taxon>
        <taxon>Melastomateae</taxon>
        <taxon>Melastoma</taxon>
    </lineage>
</organism>